<dbReference type="AlphaFoldDB" id="A0A7X4HDM4"/>
<proteinExistence type="predicted"/>
<name>A0A7X4HDM4_9BURK</name>
<keyword evidence="2" id="KW-1185">Reference proteome</keyword>
<evidence type="ECO:0000313" key="1">
    <source>
        <dbReference type="EMBL" id="MYN09019.1"/>
    </source>
</evidence>
<dbReference type="EMBL" id="WWCU01000019">
    <property type="protein sequence ID" value="MYN09019.1"/>
    <property type="molecule type" value="Genomic_DNA"/>
</dbReference>
<sequence>MAYRWETSDSVWLEDDESGQFELASSQGLSRIEWQAQARTRLPDVAQLLGASLPAGCAHAAIYPEGFAYCPECGAALRVCAAAQRLPAWWGPSSAPLPVNEAPLPRHAPHGLPLTALPLAASLETRPPEPQVGQAELKIPAPPNAVCVFAAADFGFAAQRLLALAYTRNVLQYWDPAAMRWHVMTCEDHLADLSFSASAYAWLPAHAEARRGEVGLVPSGQGLVRLLINPVSESFHTEVVLSARLASAPGMVGRRIACLIAAAGGVRLWTADAQGADGETLEIAAELAGYAALTRPTVFSTEADVIPDPDADGAVPAGGWSRPLSYDGKLMWLHAQGHLVWRPGSAPQWLPWPAGWTPRLQFGGPARSRDGRLWQIGHDGQAYSFSELGVAQAQQRELDGARLGFGTLLFRRGHQVKNEPWDVEDVEDQTRNEALVLPLLENVSSTRSQPTGLVLRMERPPAMAEDALGGAVIQRTLIEWVGQRNVILDEAVRLSHPADCQPFVYDNCLWLHHPGWNEIRGWHLKALP</sequence>
<dbReference type="Proteomes" id="UP000450676">
    <property type="component" value="Unassembled WGS sequence"/>
</dbReference>
<evidence type="ECO:0000313" key="2">
    <source>
        <dbReference type="Proteomes" id="UP000450676"/>
    </source>
</evidence>
<dbReference type="RefSeq" id="WP_161073332.1">
    <property type="nucleotide sequence ID" value="NZ_WWCU01000019.1"/>
</dbReference>
<gene>
    <name evidence="1" type="ORF">GTP77_16970</name>
</gene>
<reference evidence="1 2" key="1">
    <citation type="submission" date="2019-12" db="EMBL/GenBank/DDBJ databases">
        <title>Novel species isolated from a subtropical stream in China.</title>
        <authorList>
            <person name="Lu H."/>
        </authorList>
    </citation>
    <scope>NUCLEOTIDE SEQUENCE [LARGE SCALE GENOMIC DNA]</scope>
    <source>
        <strain evidence="1 2">FT127W</strain>
    </source>
</reference>
<comment type="caution">
    <text evidence="1">The sequence shown here is derived from an EMBL/GenBank/DDBJ whole genome shotgun (WGS) entry which is preliminary data.</text>
</comment>
<organism evidence="1 2">
    <name type="scientific">Pseudoduganella aquatica</name>
    <dbReference type="NCBI Taxonomy" id="2660641"/>
    <lineage>
        <taxon>Bacteria</taxon>
        <taxon>Pseudomonadati</taxon>
        <taxon>Pseudomonadota</taxon>
        <taxon>Betaproteobacteria</taxon>
        <taxon>Burkholderiales</taxon>
        <taxon>Oxalobacteraceae</taxon>
        <taxon>Telluria group</taxon>
        <taxon>Pseudoduganella</taxon>
    </lineage>
</organism>
<accession>A0A7X4HDM4</accession>
<protein>
    <submittedName>
        <fullName evidence="1">Uncharacterized protein</fullName>
    </submittedName>
</protein>